<dbReference type="PIRSF" id="PIRSF031679">
    <property type="entry name" value="Mtase_Alr7345_prd"/>
    <property type="match status" value="1"/>
</dbReference>
<keyword evidence="1" id="KW-0732">Signal</keyword>
<gene>
    <name evidence="2" type="ORF">PFX98_03875</name>
</gene>
<dbReference type="SUPFAM" id="SSF53335">
    <property type="entry name" value="S-adenosyl-L-methionine-dependent methyltransferases"/>
    <property type="match status" value="1"/>
</dbReference>
<evidence type="ECO:0000313" key="3">
    <source>
        <dbReference type="Proteomes" id="UP001177769"/>
    </source>
</evidence>
<keyword evidence="2" id="KW-0489">Methyltransferase</keyword>
<dbReference type="Proteomes" id="UP001177769">
    <property type="component" value="Chromosome"/>
</dbReference>
<dbReference type="CDD" id="cd02440">
    <property type="entry name" value="AdoMet_MTases"/>
    <property type="match status" value="1"/>
</dbReference>
<feature type="chain" id="PRO_5041697647" evidence="1">
    <location>
        <begin position="22"/>
        <end position="273"/>
    </location>
</feature>
<dbReference type="EMBL" id="CP116346">
    <property type="protein sequence ID" value="WIT12763.1"/>
    <property type="molecule type" value="Genomic_DNA"/>
</dbReference>
<organism evidence="2 3">
    <name type="scientific">Paucibacter sediminis</name>
    <dbReference type="NCBI Taxonomy" id="3019553"/>
    <lineage>
        <taxon>Bacteria</taxon>
        <taxon>Pseudomonadati</taxon>
        <taxon>Pseudomonadota</taxon>
        <taxon>Betaproteobacteria</taxon>
        <taxon>Burkholderiales</taxon>
        <taxon>Sphaerotilaceae</taxon>
        <taxon>Roseateles</taxon>
    </lineage>
</organism>
<evidence type="ECO:0000256" key="1">
    <source>
        <dbReference type="SAM" id="SignalP"/>
    </source>
</evidence>
<feature type="signal peptide" evidence="1">
    <location>
        <begin position="1"/>
        <end position="21"/>
    </location>
</feature>
<reference evidence="2" key="1">
    <citation type="submission" date="2023-01" db="EMBL/GenBank/DDBJ databases">
        <title>Whole genome sequence of Paucibacter sp. S2-9 isolated from pond sediment.</title>
        <authorList>
            <person name="Jung J.Y."/>
        </authorList>
    </citation>
    <scope>NUCLEOTIDE SEQUENCE</scope>
    <source>
        <strain evidence="2">S2-9</strain>
    </source>
</reference>
<keyword evidence="3" id="KW-1185">Reference proteome</keyword>
<dbReference type="AlphaFoldDB" id="A0AA95NFQ9"/>
<dbReference type="Gene3D" id="3.40.50.150">
    <property type="entry name" value="Vaccinia Virus protein VP39"/>
    <property type="match status" value="1"/>
</dbReference>
<accession>A0AA95NFQ9</accession>
<dbReference type="GO" id="GO:0032259">
    <property type="term" value="P:methylation"/>
    <property type="evidence" value="ECO:0007669"/>
    <property type="project" value="UniProtKB-KW"/>
</dbReference>
<dbReference type="InterPro" id="IPR016980">
    <property type="entry name" value="S-AdoMet-dep_MeTrfase_Alr7345"/>
</dbReference>
<evidence type="ECO:0000313" key="2">
    <source>
        <dbReference type="EMBL" id="WIT12763.1"/>
    </source>
</evidence>
<dbReference type="RefSeq" id="WP_285233864.1">
    <property type="nucleotide sequence ID" value="NZ_CP116346.1"/>
</dbReference>
<name>A0AA95NFQ9_9BURK</name>
<protein>
    <submittedName>
        <fullName evidence="2">Methyltransferase domain-containing protein</fullName>
    </submittedName>
</protein>
<proteinExistence type="predicted"/>
<dbReference type="GO" id="GO:0008168">
    <property type="term" value="F:methyltransferase activity"/>
    <property type="evidence" value="ECO:0007669"/>
    <property type="project" value="UniProtKB-KW"/>
</dbReference>
<dbReference type="InterPro" id="IPR029063">
    <property type="entry name" value="SAM-dependent_MTases_sf"/>
</dbReference>
<keyword evidence="2" id="KW-0808">Transferase</keyword>
<dbReference type="KEGG" id="pais:PFX98_03875"/>
<sequence>MKHWILPLLTSALLAAAPAHADEAQDAALKAAIAAPHRTPANVARDGWRHPYETLSFFGLKPTQTVVELTPGGGWYTEILAPYLRERGQLILGADDPASSSAYSQRNAARLQQKLAALPSVYDKVQVGVFDAEAGKLQYAKPGSADLVLTFRNAHNWAALGEAQTQAVFKSAFDALKPGGVLGLVDHRLPADRVQDAKASSGYLHQAWVVRMAESAGFKLLASSEINANPKDKADHPNGVWALPPTYANKDQERARYEAIGESDRMTLKFAKP</sequence>